<proteinExistence type="predicted"/>
<accession>A0ABX3UQP6</accession>
<evidence type="ECO:0000313" key="4">
    <source>
        <dbReference type="Proteomes" id="UP000193785"/>
    </source>
</evidence>
<keyword evidence="1" id="KW-0521">NADP</keyword>
<dbReference type="Proteomes" id="UP000193785">
    <property type="component" value="Unassembled WGS sequence"/>
</dbReference>
<keyword evidence="2" id="KW-0560">Oxidoreductase</keyword>
<name>A0ABX3UQP6_9GAMM</name>
<evidence type="ECO:0000313" key="3">
    <source>
        <dbReference type="EMBL" id="ORM98529.1"/>
    </source>
</evidence>
<gene>
    <name evidence="3" type="ORF">HA46_12685</name>
</gene>
<evidence type="ECO:0000256" key="2">
    <source>
        <dbReference type="ARBA" id="ARBA00023002"/>
    </source>
</evidence>
<dbReference type="PANTHER" id="PTHR48106">
    <property type="entry name" value="QUINONE OXIDOREDUCTASE PIG3-RELATED"/>
    <property type="match status" value="1"/>
</dbReference>
<comment type="caution">
    <text evidence="3">The sequence shown here is derived from an EMBL/GenBank/DDBJ whole genome shotgun (WGS) entry which is preliminary data.</text>
</comment>
<evidence type="ECO:0000256" key="1">
    <source>
        <dbReference type="ARBA" id="ARBA00022857"/>
    </source>
</evidence>
<reference evidence="3 4" key="1">
    <citation type="journal article" date="2017" name="Antonie Van Leeuwenhoek">
        <title>Phylogenomic resolution of the bacterial genus Pantoea and its relationship with Erwinia and Tatumella.</title>
        <authorList>
            <person name="Palmer M."/>
            <person name="Steenkamp E.T."/>
            <person name="Coetzee M.P."/>
            <person name="Chan W.Y."/>
            <person name="van Zyl E."/>
            <person name="De Maayer P."/>
            <person name="Coutinho T.A."/>
            <person name="Blom J."/>
            <person name="Smits T.H."/>
            <person name="Duffy B."/>
            <person name="Venter S.N."/>
        </authorList>
    </citation>
    <scope>NUCLEOTIDE SEQUENCE [LARGE SCALE GENOMIC DNA]</scope>
    <source>
        <strain evidence="3 4">LMG 5345</strain>
    </source>
</reference>
<dbReference type="Gene3D" id="3.40.50.720">
    <property type="entry name" value="NAD(P)-binding Rossmann-like Domain"/>
    <property type="match status" value="1"/>
</dbReference>
<dbReference type="InterPro" id="IPR011032">
    <property type="entry name" value="GroES-like_sf"/>
</dbReference>
<dbReference type="SUPFAM" id="SSF50129">
    <property type="entry name" value="GroES-like"/>
    <property type="match status" value="1"/>
</dbReference>
<dbReference type="SUPFAM" id="SSF51735">
    <property type="entry name" value="NAD(P)-binding Rossmann-fold domains"/>
    <property type="match status" value="1"/>
</dbReference>
<dbReference type="EMBL" id="MLJJ01000021">
    <property type="protein sequence ID" value="ORM98529.1"/>
    <property type="molecule type" value="Genomic_DNA"/>
</dbReference>
<sequence>MANRALAYRRFGQPEEVLHLETGEKGELAADAIRVTMRYSPVNASDLIPITGAYQHRIALPQVAGYEGMGVVTDAPAPYRHLTGQRVLALRGEGTWQSQVDIPAALAIPVPDNIDDRLAARGYINPVAATLMLKHFSPAGKDILLTGAGSECAMLLGQWALRAGARSVTGIHRSPVHALKLEQCGITPVQEQESEAISYYAARAGVVYDATGGRLAETLLELMPLTALFVSYGLLSGEAFRAQHHLPKIHWFHVRHYLAAAGTEGWQQMFRELWPLLAESHTRDVQIFALEEWKAAIGAYRKAGRSAKPLIKLAP</sequence>
<organism evidence="3 4">
    <name type="scientific">Pantoea septica</name>
    <dbReference type="NCBI Taxonomy" id="472695"/>
    <lineage>
        <taxon>Bacteria</taxon>
        <taxon>Pseudomonadati</taxon>
        <taxon>Pseudomonadota</taxon>
        <taxon>Gammaproteobacteria</taxon>
        <taxon>Enterobacterales</taxon>
        <taxon>Erwiniaceae</taxon>
        <taxon>Pantoea</taxon>
    </lineage>
</organism>
<dbReference type="RefSeq" id="WP_084884711.1">
    <property type="nucleotide sequence ID" value="NZ_MLJJ01000021.1"/>
</dbReference>
<keyword evidence="4" id="KW-1185">Reference proteome</keyword>
<dbReference type="PANTHER" id="PTHR48106:SF2">
    <property type="entry name" value="ZN2+-BINDING DEHYDROGENASE"/>
    <property type="match status" value="1"/>
</dbReference>
<dbReference type="InterPro" id="IPR036291">
    <property type="entry name" value="NAD(P)-bd_dom_sf"/>
</dbReference>
<dbReference type="CDD" id="cd05282">
    <property type="entry name" value="ETR_like"/>
    <property type="match status" value="1"/>
</dbReference>
<dbReference type="Gene3D" id="3.90.180.10">
    <property type="entry name" value="Medium-chain alcohol dehydrogenases, catalytic domain"/>
    <property type="match status" value="1"/>
</dbReference>
<protein>
    <submittedName>
        <fullName evidence="3">Alcohol dehydrogenase</fullName>
    </submittedName>
</protein>